<dbReference type="Proteomes" id="UP001604336">
    <property type="component" value="Unassembled WGS sequence"/>
</dbReference>
<dbReference type="EMBL" id="JBFOLK010000012">
    <property type="protein sequence ID" value="KAL2471637.1"/>
    <property type="molecule type" value="Genomic_DNA"/>
</dbReference>
<accession>A0ABD1Q741</accession>
<evidence type="ECO:0000313" key="2">
    <source>
        <dbReference type="Proteomes" id="UP001604336"/>
    </source>
</evidence>
<comment type="caution">
    <text evidence="1">The sequence shown here is derived from an EMBL/GenBank/DDBJ whole genome shotgun (WGS) entry which is preliminary data.</text>
</comment>
<sequence length="141" mass="15640">MAPSKKTTESISTSLSATQAPIPDLSDWTEHINIGSHQDELNLSILEKLLPPSAIVAASVHKYWTSVWVRTTKDADLPELIKMVEMNTAQSHVLNYELYKVLVMKVDILRSTVVGVKDINALRSENKVLCARLAIAEDART</sequence>
<proteinExistence type="predicted"/>
<reference evidence="2" key="1">
    <citation type="submission" date="2024-07" db="EMBL/GenBank/DDBJ databases">
        <title>Two chromosome-level genome assemblies of Korean endemic species Abeliophyllum distichum and Forsythia ovata (Oleaceae).</title>
        <authorList>
            <person name="Jang H."/>
        </authorList>
    </citation>
    <scope>NUCLEOTIDE SEQUENCE [LARGE SCALE GENOMIC DNA]</scope>
</reference>
<organism evidence="1 2">
    <name type="scientific">Abeliophyllum distichum</name>
    <dbReference type="NCBI Taxonomy" id="126358"/>
    <lineage>
        <taxon>Eukaryota</taxon>
        <taxon>Viridiplantae</taxon>
        <taxon>Streptophyta</taxon>
        <taxon>Embryophyta</taxon>
        <taxon>Tracheophyta</taxon>
        <taxon>Spermatophyta</taxon>
        <taxon>Magnoliopsida</taxon>
        <taxon>eudicotyledons</taxon>
        <taxon>Gunneridae</taxon>
        <taxon>Pentapetalae</taxon>
        <taxon>asterids</taxon>
        <taxon>lamiids</taxon>
        <taxon>Lamiales</taxon>
        <taxon>Oleaceae</taxon>
        <taxon>Forsythieae</taxon>
        <taxon>Abeliophyllum</taxon>
    </lineage>
</organism>
<gene>
    <name evidence="1" type="ORF">Adt_39773</name>
</gene>
<evidence type="ECO:0000313" key="1">
    <source>
        <dbReference type="EMBL" id="KAL2471637.1"/>
    </source>
</evidence>
<dbReference type="AlphaFoldDB" id="A0ABD1Q741"/>
<name>A0ABD1Q741_9LAMI</name>
<protein>
    <submittedName>
        <fullName evidence="1">Uncharacterized protein</fullName>
    </submittedName>
</protein>
<keyword evidence="2" id="KW-1185">Reference proteome</keyword>